<dbReference type="EMBL" id="MSIE01000005">
    <property type="protein sequence ID" value="OLF18761.1"/>
    <property type="molecule type" value="Genomic_DNA"/>
</dbReference>
<dbReference type="STRING" id="1912961.BU204_04470"/>
<evidence type="ECO:0000313" key="2">
    <source>
        <dbReference type="Proteomes" id="UP000185596"/>
    </source>
</evidence>
<dbReference type="AlphaFoldDB" id="A0A1Q8CWM0"/>
<dbReference type="RefSeq" id="WP_075124246.1">
    <property type="nucleotide sequence ID" value="NZ_MSIE01000005.1"/>
</dbReference>
<reference evidence="1 2" key="1">
    <citation type="submission" date="2016-12" db="EMBL/GenBank/DDBJ databases">
        <title>The draft genome sequence of Actinophytocola sp. 11-183.</title>
        <authorList>
            <person name="Wang W."/>
            <person name="Yuan L."/>
        </authorList>
    </citation>
    <scope>NUCLEOTIDE SEQUENCE [LARGE SCALE GENOMIC DNA]</scope>
    <source>
        <strain evidence="1 2">11-183</strain>
    </source>
</reference>
<keyword evidence="2" id="KW-1185">Reference proteome</keyword>
<evidence type="ECO:0008006" key="3">
    <source>
        <dbReference type="Google" id="ProtNLM"/>
    </source>
</evidence>
<sequence length="315" mass="33936">MTNRALLDLDALPQLFRHQVAAVTELVALGLSGTAIEERCRDDGPWRRLQPGLVLLRDEPPGRAHRIQAALTIAGEDAVISGIDALSCHGLRTARLDGPVHVLMPPRRHSRLVDGVFFDRSQSLPVPELRGGFPVAPLPRAVIDTCRRAKASDHVRALLTTAIRTGRLSPAALRAELSQACSRGTALPGRILTEIEDNASALATGWARRLVDKAGLPPPRWGSPVSGPTGAHLATPDAWWEEVNLAWEVTPYAFELATAALDDALLRASRLSAAGVIVIQTPPTRLRDAPDEVCGLLREAYEQAADRSRSTLHAA</sequence>
<comment type="caution">
    <text evidence="1">The sequence shown here is derived from an EMBL/GenBank/DDBJ whole genome shotgun (WGS) entry which is preliminary data.</text>
</comment>
<gene>
    <name evidence="1" type="ORF">BU204_04470</name>
</gene>
<name>A0A1Q8CWM0_9PSEU</name>
<proteinExistence type="predicted"/>
<dbReference type="OrthoDB" id="4870610at2"/>
<protein>
    <recommendedName>
        <fullName evidence="3">AbiEi antitoxin C-terminal domain-containing protein</fullName>
    </recommendedName>
</protein>
<evidence type="ECO:0000313" key="1">
    <source>
        <dbReference type="EMBL" id="OLF18761.1"/>
    </source>
</evidence>
<dbReference type="Proteomes" id="UP000185596">
    <property type="component" value="Unassembled WGS sequence"/>
</dbReference>
<accession>A0A1Q8CWM0</accession>
<organism evidence="1 2">
    <name type="scientific">Actinophytocola xanthii</name>
    <dbReference type="NCBI Taxonomy" id="1912961"/>
    <lineage>
        <taxon>Bacteria</taxon>
        <taxon>Bacillati</taxon>
        <taxon>Actinomycetota</taxon>
        <taxon>Actinomycetes</taxon>
        <taxon>Pseudonocardiales</taxon>
        <taxon>Pseudonocardiaceae</taxon>
    </lineage>
</organism>